<dbReference type="OrthoDB" id="5963at2759"/>
<dbReference type="GO" id="GO:0016301">
    <property type="term" value="F:kinase activity"/>
    <property type="evidence" value="ECO:0007669"/>
    <property type="project" value="UniProtKB-KW"/>
</dbReference>
<name>A0A0G2E6M1_PHACM</name>
<dbReference type="Proteomes" id="UP000053317">
    <property type="component" value="Unassembled WGS sequence"/>
</dbReference>
<gene>
    <name evidence="3" type="ORF">UCRPC4_g05189</name>
</gene>
<evidence type="ECO:0000313" key="3">
    <source>
        <dbReference type="EMBL" id="KKY17986.1"/>
    </source>
</evidence>
<dbReference type="GO" id="GO:0006357">
    <property type="term" value="P:regulation of transcription by RNA polymerase II"/>
    <property type="evidence" value="ECO:0007669"/>
    <property type="project" value="TreeGrafter"/>
</dbReference>
<dbReference type="GO" id="GO:0005675">
    <property type="term" value="C:transcription factor TFIIH holo complex"/>
    <property type="evidence" value="ECO:0007669"/>
    <property type="project" value="TreeGrafter"/>
</dbReference>
<dbReference type="Pfam" id="PF06391">
    <property type="entry name" value="MAT1"/>
    <property type="match status" value="1"/>
</dbReference>
<keyword evidence="4" id="KW-1185">Reference proteome</keyword>
<feature type="domain" description="MAT1 centre" evidence="2">
    <location>
        <begin position="38"/>
        <end position="166"/>
    </location>
</feature>
<accession>A0A0G2E6M1</accession>
<sequence length="276" mass="31209">MAARANGADSEEVCPVCKTSSYLNKGIRFLINPECYHRILNRREDEFETKRDWDDFLEQREEIITNLVSRTNVAETEKQLQEYAASNESSIKANSRLEREESDSFRRRQVEEDQLAKTRREASKRAQGDERQARLDERAKILDQMAAGQYDPDRYKAAAKKQVTRPQPSASTGGLKIKGIKARPAPESLLDKQYDPFMGLPITRDYYTLQDDYPSAKLSKAKNDPRVMIGGYDFKAFYDESLLKAFAGLTCFIGEEVGARDAITTKAVATAVAANV</sequence>
<feature type="region of interest" description="Disordered" evidence="1">
    <location>
        <begin position="85"/>
        <end position="134"/>
    </location>
</feature>
<dbReference type="GO" id="GO:0006281">
    <property type="term" value="P:DNA repair"/>
    <property type="evidence" value="ECO:0007669"/>
    <property type="project" value="TreeGrafter"/>
</dbReference>
<dbReference type="AlphaFoldDB" id="A0A0G2E6M1"/>
<comment type="caution">
    <text evidence="3">The sequence shown here is derived from an EMBL/GenBank/DDBJ whole genome shotgun (WGS) entry which is preliminary data.</text>
</comment>
<evidence type="ECO:0000259" key="2">
    <source>
        <dbReference type="Pfam" id="PF06391"/>
    </source>
</evidence>
<evidence type="ECO:0000313" key="4">
    <source>
        <dbReference type="Proteomes" id="UP000053317"/>
    </source>
</evidence>
<dbReference type="InterPro" id="IPR015877">
    <property type="entry name" value="MAT1_centre"/>
</dbReference>
<keyword evidence="3" id="KW-0418">Kinase</keyword>
<dbReference type="Gene3D" id="3.30.40.10">
    <property type="entry name" value="Zinc/RING finger domain, C3HC4 (zinc finger)"/>
    <property type="match status" value="1"/>
</dbReference>
<dbReference type="PANTHER" id="PTHR12683">
    <property type="entry name" value="CDK-ACTIVATING KINASE ASSEMBLY FACTOR MAT1"/>
    <property type="match status" value="1"/>
</dbReference>
<proteinExistence type="predicted"/>
<dbReference type="EMBL" id="LCWF01000133">
    <property type="protein sequence ID" value="KKY17986.1"/>
    <property type="molecule type" value="Genomic_DNA"/>
</dbReference>
<keyword evidence="3" id="KW-0808">Transferase</keyword>
<organism evidence="3 4">
    <name type="scientific">Phaeomoniella chlamydospora</name>
    <name type="common">Phaeoacremonium chlamydosporum</name>
    <dbReference type="NCBI Taxonomy" id="158046"/>
    <lineage>
        <taxon>Eukaryota</taxon>
        <taxon>Fungi</taxon>
        <taxon>Dikarya</taxon>
        <taxon>Ascomycota</taxon>
        <taxon>Pezizomycotina</taxon>
        <taxon>Eurotiomycetes</taxon>
        <taxon>Chaetothyriomycetidae</taxon>
        <taxon>Phaeomoniellales</taxon>
        <taxon>Phaeomoniellaceae</taxon>
        <taxon>Phaeomoniella</taxon>
    </lineage>
</organism>
<evidence type="ECO:0000256" key="1">
    <source>
        <dbReference type="SAM" id="MobiDB-lite"/>
    </source>
</evidence>
<feature type="compositionally biased region" description="Basic and acidic residues" evidence="1">
    <location>
        <begin position="95"/>
        <end position="134"/>
    </location>
</feature>
<reference evidence="3 4" key="2">
    <citation type="submission" date="2015-05" db="EMBL/GenBank/DDBJ databases">
        <authorList>
            <person name="Morales-Cruz A."/>
            <person name="Amrine K.C."/>
            <person name="Cantu D."/>
        </authorList>
    </citation>
    <scope>NUCLEOTIDE SEQUENCE [LARGE SCALE GENOMIC DNA]</scope>
    <source>
        <strain evidence="3">UCRPC4</strain>
    </source>
</reference>
<protein>
    <submittedName>
        <fullName evidence="3">Putative cdk-activating kinase assembly factor mat1</fullName>
    </submittedName>
</protein>
<reference evidence="3 4" key="1">
    <citation type="submission" date="2015-05" db="EMBL/GenBank/DDBJ databases">
        <title>Distinctive expansion of gene families associated with plant cell wall degradation and secondary metabolism in the genomes of grapevine trunk pathogens.</title>
        <authorList>
            <person name="Lawrence D.P."/>
            <person name="Travadon R."/>
            <person name="Rolshausen P.E."/>
            <person name="Baumgartner K."/>
        </authorList>
    </citation>
    <scope>NUCLEOTIDE SEQUENCE [LARGE SCALE GENOMIC DNA]</scope>
    <source>
        <strain evidence="3">UCRPC4</strain>
    </source>
</reference>
<dbReference type="InterPro" id="IPR013083">
    <property type="entry name" value="Znf_RING/FYVE/PHD"/>
</dbReference>
<dbReference type="PANTHER" id="PTHR12683:SF13">
    <property type="entry name" value="CDK-ACTIVATING KINASE ASSEMBLY FACTOR MAT1"/>
    <property type="match status" value="1"/>
</dbReference>